<accession>A0AB39UH53</accession>
<dbReference type="EMBL" id="CP129682">
    <property type="protein sequence ID" value="XDS48472.1"/>
    <property type="molecule type" value="Genomic_DNA"/>
</dbReference>
<comment type="similarity">
    <text evidence="2">Belongs to the binding-protein-dependent transport system permease family. CysTW subfamily.</text>
</comment>
<keyword evidence="5 8" id="KW-0812">Transmembrane</keyword>
<evidence type="ECO:0000313" key="13">
    <source>
        <dbReference type="EMBL" id="XDS49799.1"/>
    </source>
</evidence>
<keyword evidence="3 8" id="KW-0813">Transport</keyword>
<evidence type="ECO:0000256" key="1">
    <source>
        <dbReference type="ARBA" id="ARBA00004651"/>
    </source>
</evidence>
<feature type="compositionally biased region" description="Low complexity" evidence="9">
    <location>
        <begin position="1"/>
        <end position="11"/>
    </location>
</feature>
<evidence type="ECO:0000259" key="10">
    <source>
        <dbReference type="PROSITE" id="PS50928"/>
    </source>
</evidence>
<name>A0AB39UH53_9BIFI</name>
<dbReference type="InterPro" id="IPR035906">
    <property type="entry name" value="MetI-like_sf"/>
</dbReference>
<protein>
    <submittedName>
        <fullName evidence="12">ABC transporter permease subunit</fullName>
    </submittedName>
</protein>
<dbReference type="InterPro" id="IPR000515">
    <property type="entry name" value="MetI-like"/>
</dbReference>
<feature type="transmembrane region" description="Helical" evidence="8">
    <location>
        <begin position="128"/>
        <end position="158"/>
    </location>
</feature>
<evidence type="ECO:0000256" key="6">
    <source>
        <dbReference type="ARBA" id="ARBA00022989"/>
    </source>
</evidence>
<feature type="transmembrane region" description="Helical" evidence="8">
    <location>
        <begin position="87"/>
        <end position="116"/>
    </location>
</feature>
<dbReference type="PANTHER" id="PTHR42929:SF1">
    <property type="entry name" value="INNER MEMBRANE ABC TRANSPORTER PERMEASE PROTEIN YDCU-RELATED"/>
    <property type="match status" value="1"/>
</dbReference>
<evidence type="ECO:0000313" key="11">
    <source>
        <dbReference type="EMBL" id="XDS46821.1"/>
    </source>
</evidence>
<feature type="transmembrane region" description="Helical" evidence="8">
    <location>
        <begin position="283"/>
        <end position="305"/>
    </location>
</feature>
<evidence type="ECO:0000256" key="3">
    <source>
        <dbReference type="ARBA" id="ARBA00022448"/>
    </source>
</evidence>
<feature type="region of interest" description="Disordered" evidence="9">
    <location>
        <begin position="1"/>
        <end position="30"/>
    </location>
</feature>
<reference evidence="12" key="1">
    <citation type="submission" date="2023-07" db="EMBL/GenBank/DDBJ databases">
        <title>Bifidobacterium aquikefiriaerophilum sp. nov. and Bifidobacterium eccum sp. nov., isolated from water kefir.</title>
        <authorList>
            <person name="Breselge S."/>
            <person name="Bellassi P."/>
            <person name="Barcenilla C."/>
            <person name="Alvarez-Ordonez A."/>
            <person name="Morelli L."/>
            <person name="Cotter P.D."/>
        </authorList>
    </citation>
    <scope>NUCLEOTIDE SEQUENCE</scope>
    <source>
        <strain evidence="13">WK012_4_13</strain>
        <strain evidence="12">WK013_4_14</strain>
        <strain evidence="11">WK048_4_13</strain>
    </source>
</reference>
<dbReference type="SUPFAM" id="SSF161098">
    <property type="entry name" value="MetI-like"/>
    <property type="match status" value="1"/>
</dbReference>
<keyword evidence="6 8" id="KW-1133">Transmembrane helix</keyword>
<dbReference type="Gene3D" id="1.10.3720.10">
    <property type="entry name" value="MetI-like"/>
    <property type="match status" value="1"/>
</dbReference>
<evidence type="ECO:0000313" key="12">
    <source>
        <dbReference type="EMBL" id="XDS48472.1"/>
    </source>
</evidence>
<comment type="subcellular location">
    <subcellularLocation>
        <location evidence="1 8">Cell membrane</location>
        <topology evidence="1 8">Multi-pass membrane protein</topology>
    </subcellularLocation>
</comment>
<sequence>MSGFSSTSSTSPARPRRQDKPARSGGIGTSLLHRSNARTAAVTLPFFAYVAVFLLLPTVIVIVGAFRSPTGAFTVNNLRKLAEANTMQAFGISIAVSVTSAIVGAVVGALASYALVIGSRPNGALRRIIVATSSVLAQFGGVMLAFAFIATIGINGIVTIMLHQFFHVTVNPNWLSSLPGVITVYSYFQIPLMIITFLPAVDSIKPQWREATESLGGNTWQYWTKVAFPILLPRLLSSFLLLFANAFSAYATAAALFSQRSFLVPLMIQGAIRNEMDPNQQGFAQVLAFAMVVVVALAMVASRLVEKRFARWQ</sequence>
<dbReference type="CDD" id="cd06261">
    <property type="entry name" value="TM_PBP2"/>
    <property type="match status" value="1"/>
</dbReference>
<dbReference type="RefSeq" id="WP_369340772.1">
    <property type="nucleotide sequence ID" value="NZ_CP129675.1"/>
</dbReference>
<gene>
    <name evidence="13" type="ORF">QN062_05100</name>
    <name evidence="12" type="ORF">QN216_09115</name>
    <name evidence="11" type="ORF">QN217_01350</name>
</gene>
<evidence type="ECO:0000256" key="7">
    <source>
        <dbReference type="ARBA" id="ARBA00023136"/>
    </source>
</evidence>
<evidence type="ECO:0000256" key="4">
    <source>
        <dbReference type="ARBA" id="ARBA00022475"/>
    </source>
</evidence>
<feature type="domain" description="ABC transmembrane type-1" evidence="10">
    <location>
        <begin position="90"/>
        <end position="305"/>
    </location>
</feature>
<dbReference type="EMBL" id="CP129675">
    <property type="protein sequence ID" value="XDS46821.1"/>
    <property type="molecule type" value="Genomic_DNA"/>
</dbReference>
<dbReference type="PANTHER" id="PTHR42929">
    <property type="entry name" value="INNER MEMBRANE ABC TRANSPORTER PERMEASE PROTEIN YDCU-RELATED-RELATED"/>
    <property type="match status" value="1"/>
</dbReference>
<proteinExistence type="inferred from homology"/>
<feature type="transmembrane region" description="Helical" evidence="8">
    <location>
        <begin position="46"/>
        <end position="67"/>
    </location>
</feature>
<dbReference type="PROSITE" id="PS50928">
    <property type="entry name" value="ABC_TM1"/>
    <property type="match status" value="1"/>
</dbReference>
<dbReference type="EMBL" id="CP129683">
    <property type="protein sequence ID" value="XDS49799.1"/>
    <property type="molecule type" value="Genomic_DNA"/>
</dbReference>
<evidence type="ECO:0000256" key="2">
    <source>
        <dbReference type="ARBA" id="ARBA00007069"/>
    </source>
</evidence>
<evidence type="ECO:0000256" key="5">
    <source>
        <dbReference type="ARBA" id="ARBA00022692"/>
    </source>
</evidence>
<dbReference type="GO" id="GO:0005886">
    <property type="term" value="C:plasma membrane"/>
    <property type="evidence" value="ECO:0007669"/>
    <property type="project" value="UniProtKB-SubCell"/>
</dbReference>
<dbReference type="AlphaFoldDB" id="A0AB39UH53"/>
<keyword evidence="7 8" id="KW-0472">Membrane</keyword>
<feature type="transmembrane region" description="Helical" evidence="8">
    <location>
        <begin position="235"/>
        <end position="257"/>
    </location>
</feature>
<feature type="transmembrane region" description="Helical" evidence="8">
    <location>
        <begin position="178"/>
        <end position="201"/>
    </location>
</feature>
<evidence type="ECO:0000256" key="9">
    <source>
        <dbReference type="SAM" id="MobiDB-lite"/>
    </source>
</evidence>
<keyword evidence="4" id="KW-1003">Cell membrane</keyword>
<organism evidence="12">
    <name type="scientific">Bifidobacterium fermentum</name>
    <dbReference type="NCBI Taxonomy" id="3059035"/>
    <lineage>
        <taxon>Bacteria</taxon>
        <taxon>Bacillati</taxon>
        <taxon>Actinomycetota</taxon>
        <taxon>Actinomycetes</taxon>
        <taxon>Bifidobacteriales</taxon>
        <taxon>Bifidobacteriaceae</taxon>
        <taxon>Bifidobacterium</taxon>
    </lineage>
</organism>
<evidence type="ECO:0000256" key="8">
    <source>
        <dbReference type="RuleBase" id="RU363032"/>
    </source>
</evidence>
<dbReference type="GO" id="GO:0055085">
    <property type="term" value="P:transmembrane transport"/>
    <property type="evidence" value="ECO:0007669"/>
    <property type="project" value="InterPro"/>
</dbReference>
<dbReference type="KEGG" id="bfk:QN062_05100"/>
<dbReference type="Pfam" id="PF00528">
    <property type="entry name" value="BPD_transp_1"/>
    <property type="match status" value="1"/>
</dbReference>